<feature type="transmembrane region" description="Helical" evidence="4">
    <location>
        <begin position="339"/>
        <end position="363"/>
    </location>
</feature>
<feature type="transmembrane region" description="Helical" evidence="4">
    <location>
        <begin position="184"/>
        <end position="208"/>
    </location>
</feature>
<sequence length="456" mass="50384">MSKVTWIRTCLIYFSVFLTSALYFAPAASQLDFIDILDADIKTVSIGVWIRTVAYCIGTLSGAFILLLGDKLTLCAFFLIIASLSNGALSIVKLTHLHYAFNGLLGFGCGVIEPAMLTAISDMWKEKSNSFIQAISFFCAAASLIIPLSISPFTSKSKSSDQSLVNQTNMTITMTDASGEESQIWIPFAFIAASSVSISIFMILLQCITKNEDLKKCKKGWKKELSKSFKEEDERENLKKLYTFLVVCLLCLASLLFSAIFGLFHTFWIVFVGLIDLKIEKHAALIMVSASSASTFLGTIVGVTLSFCLRGSFIYLIITSIMILGSLFLLIFANSSTTMLWIGAMTTTFGFLSFPSTAFNCLVERVQATNFVSSLFMFCNISSGAFGLPIFIGNYIQEQPMVLVYTMLCFSIILFVIGVALLLIDSIKPITQKEINHKKLSIKLNFFELSENHQVL</sequence>
<reference evidence="5 6" key="1">
    <citation type="journal article" date="2018" name="Gigascience">
        <title>Genomes of trombidid mites reveal novel predicted allergens and laterally-transferred genes associated with secondary metabolism.</title>
        <authorList>
            <person name="Dong X."/>
            <person name="Chaisiri K."/>
            <person name="Xia D."/>
            <person name="Armstrong S.D."/>
            <person name="Fang Y."/>
            <person name="Donnelly M.J."/>
            <person name="Kadowaki T."/>
            <person name="McGarry J.W."/>
            <person name="Darby A.C."/>
            <person name="Makepeace B.L."/>
        </authorList>
    </citation>
    <scope>NUCLEOTIDE SEQUENCE [LARGE SCALE GENOMIC DNA]</scope>
    <source>
        <strain evidence="5">UoL-WK</strain>
    </source>
</reference>
<feature type="transmembrane region" description="Helical" evidence="4">
    <location>
        <begin position="241"/>
        <end position="271"/>
    </location>
</feature>
<keyword evidence="1 4" id="KW-0812">Transmembrane</keyword>
<feature type="transmembrane region" description="Helical" evidence="4">
    <location>
        <begin position="98"/>
        <end position="119"/>
    </location>
</feature>
<keyword evidence="5" id="KW-0813">Transport</keyword>
<dbReference type="AlphaFoldDB" id="A0A443R1W6"/>
<feature type="transmembrane region" description="Helical" evidence="4">
    <location>
        <begin position="375"/>
        <end position="396"/>
    </location>
</feature>
<dbReference type="STRING" id="1965070.A0A443R1W6"/>
<feature type="transmembrane region" description="Helical" evidence="4">
    <location>
        <begin position="74"/>
        <end position="92"/>
    </location>
</feature>
<name>A0A443R1W6_9ACAR</name>
<feature type="transmembrane region" description="Helical" evidence="4">
    <location>
        <begin position="283"/>
        <end position="306"/>
    </location>
</feature>
<dbReference type="SUPFAM" id="SSF103473">
    <property type="entry name" value="MFS general substrate transporter"/>
    <property type="match status" value="1"/>
</dbReference>
<evidence type="ECO:0000313" key="6">
    <source>
        <dbReference type="Proteomes" id="UP000285301"/>
    </source>
</evidence>
<dbReference type="PANTHER" id="PTHR23121">
    <property type="entry name" value="SODIUM-DEPENDENT GLUCOSE TRANSPORTER 1"/>
    <property type="match status" value="1"/>
</dbReference>
<gene>
    <name evidence="5" type="ORF">B4U79_19023</name>
</gene>
<evidence type="ECO:0000256" key="2">
    <source>
        <dbReference type="ARBA" id="ARBA00022989"/>
    </source>
</evidence>
<feature type="transmembrane region" description="Helical" evidence="4">
    <location>
        <begin position="46"/>
        <end position="67"/>
    </location>
</feature>
<evidence type="ECO:0000256" key="1">
    <source>
        <dbReference type="ARBA" id="ARBA00022692"/>
    </source>
</evidence>
<dbReference type="InterPro" id="IPR036259">
    <property type="entry name" value="MFS_trans_sf"/>
</dbReference>
<organism evidence="5 6">
    <name type="scientific">Dinothrombium tinctorium</name>
    <dbReference type="NCBI Taxonomy" id="1965070"/>
    <lineage>
        <taxon>Eukaryota</taxon>
        <taxon>Metazoa</taxon>
        <taxon>Ecdysozoa</taxon>
        <taxon>Arthropoda</taxon>
        <taxon>Chelicerata</taxon>
        <taxon>Arachnida</taxon>
        <taxon>Acari</taxon>
        <taxon>Acariformes</taxon>
        <taxon>Trombidiformes</taxon>
        <taxon>Prostigmata</taxon>
        <taxon>Anystina</taxon>
        <taxon>Parasitengona</taxon>
        <taxon>Trombidioidea</taxon>
        <taxon>Trombidiidae</taxon>
        <taxon>Dinothrombium</taxon>
    </lineage>
</organism>
<feature type="transmembrane region" description="Helical" evidence="4">
    <location>
        <begin position="131"/>
        <end position="150"/>
    </location>
</feature>
<keyword evidence="2 4" id="KW-1133">Transmembrane helix</keyword>
<evidence type="ECO:0000256" key="4">
    <source>
        <dbReference type="SAM" id="Phobius"/>
    </source>
</evidence>
<dbReference type="PANTHER" id="PTHR23121:SF9">
    <property type="entry name" value="SODIUM-DEPENDENT GLUCOSE TRANSPORTER 1"/>
    <property type="match status" value="1"/>
</dbReference>
<accession>A0A443R1W6</accession>
<dbReference type="Gene3D" id="1.20.1250.20">
    <property type="entry name" value="MFS general substrate transporter like domains"/>
    <property type="match status" value="1"/>
</dbReference>
<dbReference type="Proteomes" id="UP000285301">
    <property type="component" value="Unassembled WGS sequence"/>
</dbReference>
<feature type="transmembrane region" description="Helical" evidence="4">
    <location>
        <begin position="402"/>
        <end position="424"/>
    </location>
</feature>
<dbReference type="InterPro" id="IPR011701">
    <property type="entry name" value="MFS"/>
</dbReference>
<keyword evidence="5" id="KW-0762">Sugar transport</keyword>
<keyword evidence="6" id="KW-1185">Reference proteome</keyword>
<comment type="caution">
    <text evidence="5">The sequence shown here is derived from an EMBL/GenBank/DDBJ whole genome shotgun (WGS) entry which is preliminary data.</text>
</comment>
<dbReference type="GO" id="GO:0022857">
    <property type="term" value="F:transmembrane transporter activity"/>
    <property type="evidence" value="ECO:0007669"/>
    <property type="project" value="InterPro"/>
</dbReference>
<dbReference type="EMBL" id="NCKU01002580">
    <property type="protein sequence ID" value="RWS09285.1"/>
    <property type="molecule type" value="Genomic_DNA"/>
</dbReference>
<keyword evidence="3 4" id="KW-0472">Membrane</keyword>
<dbReference type="Pfam" id="PF07690">
    <property type="entry name" value="MFS_1"/>
    <property type="match status" value="1"/>
</dbReference>
<feature type="non-terminal residue" evidence="5">
    <location>
        <position position="456"/>
    </location>
</feature>
<evidence type="ECO:0000256" key="3">
    <source>
        <dbReference type="ARBA" id="ARBA00023136"/>
    </source>
</evidence>
<proteinExistence type="predicted"/>
<protein>
    <submittedName>
        <fullName evidence="5">Sodium-dependent glucose transporter 1-like protein</fullName>
    </submittedName>
</protein>
<feature type="transmembrane region" description="Helical" evidence="4">
    <location>
        <begin position="313"/>
        <end position="333"/>
    </location>
</feature>
<evidence type="ECO:0000313" key="5">
    <source>
        <dbReference type="EMBL" id="RWS09285.1"/>
    </source>
</evidence>